<reference evidence="2 3" key="1">
    <citation type="submission" date="2019-12" db="EMBL/GenBank/DDBJ databases">
        <title>Whole genome shotgun sequence of Streptomyces tubercidicus NBRC 13090.</title>
        <authorList>
            <person name="Ichikawa N."/>
            <person name="Kimura A."/>
            <person name="Kitahashi Y."/>
            <person name="Komaki H."/>
            <person name="Tamura T."/>
        </authorList>
    </citation>
    <scope>NUCLEOTIDE SEQUENCE [LARGE SCALE GENOMIC DNA]</scope>
    <source>
        <strain evidence="2 3">NBRC 13090</strain>
    </source>
</reference>
<accession>A0A640UJF9</accession>
<dbReference type="AlphaFoldDB" id="A0A640UJF9"/>
<evidence type="ECO:0000313" key="2">
    <source>
        <dbReference type="EMBL" id="GFE35454.1"/>
    </source>
</evidence>
<comment type="caution">
    <text evidence="2">The sequence shown here is derived from an EMBL/GenBank/DDBJ whole genome shotgun (WGS) entry which is preliminary data.</text>
</comment>
<evidence type="ECO:0000256" key="1">
    <source>
        <dbReference type="SAM" id="MobiDB-lite"/>
    </source>
</evidence>
<dbReference type="Proteomes" id="UP000431826">
    <property type="component" value="Unassembled WGS sequence"/>
</dbReference>
<proteinExistence type="predicted"/>
<dbReference type="EMBL" id="BLIR01000001">
    <property type="protein sequence ID" value="GFE35454.1"/>
    <property type="molecule type" value="Genomic_DNA"/>
</dbReference>
<organism evidence="2 3">
    <name type="scientific">Streptomyces tubercidicus</name>
    <dbReference type="NCBI Taxonomy" id="47759"/>
    <lineage>
        <taxon>Bacteria</taxon>
        <taxon>Bacillati</taxon>
        <taxon>Actinomycetota</taxon>
        <taxon>Actinomycetes</taxon>
        <taxon>Kitasatosporales</taxon>
        <taxon>Streptomycetaceae</taxon>
        <taxon>Streptomyces</taxon>
    </lineage>
</organism>
<keyword evidence="3" id="KW-1185">Reference proteome</keyword>
<sequence>MAVGFRGGASGRFTGRAGRFARPSPLCCCAGHMGVNDMRGAPWGGTGPSADVRRRAGPGGAAARDAGGSSHLSYR</sequence>
<protein>
    <submittedName>
        <fullName evidence="2">Uncharacterized protein</fullName>
    </submittedName>
</protein>
<evidence type="ECO:0000313" key="3">
    <source>
        <dbReference type="Proteomes" id="UP000431826"/>
    </source>
</evidence>
<gene>
    <name evidence="2" type="ORF">Stube_01270</name>
</gene>
<name>A0A640UJF9_9ACTN</name>
<feature type="region of interest" description="Disordered" evidence="1">
    <location>
        <begin position="39"/>
        <end position="75"/>
    </location>
</feature>